<evidence type="ECO:0000313" key="2">
    <source>
        <dbReference type="EMBL" id="GBL74909.1"/>
    </source>
</evidence>
<evidence type="ECO:0000313" key="3">
    <source>
        <dbReference type="Proteomes" id="UP000499080"/>
    </source>
</evidence>
<accession>A0A4Y2A659</accession>
<protein>
    <submittedName>
        <fullName evidence="2">Uncharacterized protein</fullName>
    </submittedName>
</protein>
<organism evidence="2 3">
    <name type="scientific">Araneus ventricosus</name>
    <name type="common">Orbweaver spider</name>
    <name type="synonym">Epeira ventricosa</name>
    <dbReference type="NCBI Taxonomy" id="182803"/>
    <lineage>
        <taxon>Eukaryota</taxon>
        <taxon>Metazoa</taxon>
        <taxon>Ecdysozoa</taxon>
        <taxon>Arthropoda</taxon>
        <taxon>Chelicerata</taxon>
        <taxon>Arachnida</taxon>
        <taxon>Araneae</taxon>
        <taxon>Araneomorphae</taxon>
        <taxon>Entelegynae</taxon>
        <taxon>Araneoidea</taxon>
        <taxon>Araneidae</taxon>
        <taxon>Araneus</taxon>
    </lineage>
</organism>
<feature type="region of interest" description="Disordered" evidence="1">
    <location>
        <begin position="1"/>
        <end position="21"/>
    </location>
</feature>
<dbReference type="Proteomes" id="UP000499080">
    <property type="component" value="Unassembled WGS sequence"/>
</dbReference>
<feature type="region of interest" description="Disordered" evidence="1">
    <location>
        <begin position="49"/>
        <end position="72"/>
    </location>
</feature>
<sequence length="87" mass="9753">MKRTIPELASPSPPYIRTTPEGGYLSPKYDLTSNKPAYMADLQWNRVSNLEPSDPSPKAKTLSLGHRSARNHSRCPSYISEFKKSVC</sequence>
<reference evidence="2 3" key="1">
    <citation type="journal article" date="2019" name="Sci. Rep.">
        <title>Orb-weaving spider Araneus ventricosus genome elucidates the spidroin gene catalogue.</title>
        <authorList>
            <person name="Kono N."/>
            <person name="Nakamura H."/>
            <person name="Ohtoshi R."/>
            <person name="Moran D.A.P."/>
            <person name="Shinohara A."/>
            <person name="Yoshida Y."/>
            <person name="Fujiwara M."/>
            <person name="Mori M."/>
            <person name="Tomita M."/>
            <person name="Arakawa K."/>
        </authorList>
    </citation>
    <scope>NUCLEOTIDE SEQUENCE [LARGE SCALE GENOMIC DNA]</scope>
</reference>
<comment type="caution">
    <text evidence="2">The sequence shown here is derived from an EMBL/GenBank/DDBJ whole genome shotgun (WGS) entry which is preliminary data.</text>
</comment>
<proteinExistence type="predicted"/>
<keyword evidence="3" id="KW-1185">Reference proteome</keyword>
<evidence type="ECO:0000256" key="1">
    <source>
        <dbReference type="SAM" id="MobiDB-lite"/>
    </source>
</evidence>
<dbReference type="AlphaFoldDB" id="A0A4Y2A659"/>
<name>A0A4Y2A659_ARAVE</name>
<dbReference type="EMBL" id="BGPR01000006">
    <property type="protein sequence ID" value="GBL74909.1"/>
    <property type="molecule type" value="Genomic_DNA"/>
</dbReference>
<gene>
    <name evidence="2" type="ORF">AVEN_243740_1</name>
</gene>